<accession>A0A5C4TD60</accession>
<dbReference type="AlphaFoldDB" id="A0A5C4TD60"/>
<feature type="region of interest" description="Disordered" evidence="1">
    <location>
        <begin position="180"/>
        <end position="204"/>
    </location>
</feature>
<dbReference type="Proteomes" id="UP000307943">
    <property type="component" value="Unassembled WGS sequence"/>
</dbReference>
<dbReference type="InterPro" id="IPR036388">
    <property type="entry name" value="WH-like_DNA-bd_sf"/>
</dbReference>
<dbReference type="PANTHER" id="PTHR43252">
    <property type="entry name" value="TRANSCRIPTIONAL REGULATOR YQJI"/>
    <property type="match status" value="1"/>
</dbReference>
<evidence type="ECO:0000313" key="4">
    <source>
        <dbReference type="Proteomes" id="UP000307943"/>
    </source>
</evidence>
<evidence type="ECO:0000256" key="1">
    <source>
        <dbReference type="SAM" id="MobiDB-lite"/>
    </source>
</evidence>
<comment type="caution">
    <text evidence="3">The sequence shown here is derived from an EMBL/GenBank/DDBJ whole genome shotgun (WGS) entry which is preliminary data.</text>
</comment>
<dbReference type="OrthoDB" id="9808762at2"/>
<sequence length="204" mass="23567">MSMRLVILGLLMEGDSHPYEIRQKMIEREMHRFMKMKDGSLYYAIDQLKKDGMIETVEVVRDSNRPDKTIYRITEAGKASFQTLLLEQMEADAPYHHPMHTALPFCHYGDPMQIAAVLRRKLELVEQRTERMRQVYEEHIPIVPRGVLHLMISGYEHGLTTADWLRRLIRDAEDGRLYEIGTPIEAYPPSGTSPDAGGRDPENS</sequence>
<dbReference type="InterPro" id="IPR036390">
    <property type="entry name" value="WH_DNA-bd_sf"/>
</dbReference>
<keyword evidence="4" id="KW-1185">Reference proteome</keyword>
<gene>
    <name evidence="3" type="ORF">FE784_06990</name>
</gene>
<reference evidence="3 4" key="1">
    <citation type="submission" date="2019-05" db="EMBL/GenBank/DDBJ databases">
        <title>We sequenced the genome of Paenibacillus hemerocallicola KCTC 33185 for further insight into its adaptation and study the phylogeny of Paenibacillus.</title>
        <authorList>
            <person name="Narsing Rao M.P."/>
        </authorList>
    </citation>
    <scope>NUCLEOTIDE SEQUENCE [LARGE SCALE GENOMIC DNA]</scope>
    <source>
        <strain evidence="3 4">KCTC 33185</strain>
    </source>
</reference>
<dbReference type="EMBL" id="VDCQ01000007">
    <property type="protein sequence ID" value="TNJ66941.1"/>
    <property type="molecule type" value="Genomic_DNA"/>
</dbReference>
<organism evidence="3 4">
    <name type="scientific">Paenibacillus hemerocallicola</name>
    <dbReference type="NCBI Taxonomy" id="1172614"/>
    <lineage>
        <taxon>Bacteria</taxon>
        <taxon>Bacillati</taxon>
        <taxon>Bacillota</taxon>
        <taxon>Bacilli</taxon>
        <taxon>Bacillales</taxon>
        <taxon>Paenibacillaceae</taxon>
        <taxon>Paenibacillus</taxon>
    </lineage>
</organism>
<dbReference type="Pfam" id="PF03551">
    <property type="entry name" value="PadR"/>
    <property type="match status" value="1"/>
</dbReference>
<protein>
    <submittedName>
        <fullName evidence="3">PadR family transcriptional regulator</fullName>
    </submittedName>
</protein>
<name>A0A5C4TD60_9BACL</name>
<dbReference type="SUPFAM" id="SSF46785">
    <property type="entry name" value="Winged helix' DNA-binding domain"/>
    <property type="match status" value="1"/>
</dbReference>
<evidence type="ECO:0000313" key="3">
    <source>
        <dbReference type="EMBL" id="TNJ66941.1"/>
    </source>
</evidence>
<feature type="domain" description="Transcription regulator PadR N-terminal" evidence="2">
    <location>
        <begin position="7"/>
        <end position="82"/>
    </location>
</feature>
<dbReference type="PANTHER" id="PTHR43252:SF7">
    <property type="entry name" value="TRANSCRIPTIONAL REGULATOR YQJI"/>
    <property type="match status" value="1"/>
</dbReference>
<evidence type="ECO:0000259" key="2">
    <source>
        <dbReference type="Pfam" id="PF03551"/>
    </source>
</evidence>
<dbReference type="Gene3D" id="1.10.10.10">
    <property type="entry name" value="Winged helix-like DNA-binding domain superfamily/Winged helix DNA-binding domain"/>
    <property type="match status" value="1"/>
</dbReference>
<proteinExistence type="predicted"/>
<dbReference type="InterPro" id="IPR005149">
    <property type="entry name" value="Tscrpt_reg_PadR_N"/>
</dbReference>